<dbReference type="InterPro" id="IPR045266">
    <property type="entry name" value="DOH_DOMON"/>
</dbReference>
<dbReference type="GO" id="GO:0005615">
    <property type="term" value="C:extracellular space"/>
    <property type="evidence" value="ECO:0007669"/>
    <property type="project" value="TreeGrafter"/>
</dbReference>
<comment type="caution">
    <text evidence="3">The sequence shown here is derived from an EMBL/GenBank/DDBJ whole genome shotgun (WGS) entry which is preliminary data.</text>
</comment>
<dbReference type="PANTHER" id="PTHR10157:SF23">
    <property type="entry name" value="MOXD1 HOMOLOG 1"/>
    <property type="match status" value="1"/>
</dbReference>
<reference evidence="3" key="1">
    <citation type="journal article" date="2023" name="G3 (Bethesda)">
        <title>Whole genome assembly and annotation of the endangered Caribbean coral Acropora cervicornis.</title>
        <authorList>
            <person name="Selwyn J.D."/>
            <person name="Vollmer S.V."/>
        </authorList>
    </citation>
    <scope>NUCLEOTIDE SEQUENCE</scope>
    <source>
        <strain evidence="3">K2</strain>
    </source>
</reference>
<keyword evidence="1" id="KW-1133">Transmembrane helix</keyword>
<keyword evidence="1" id="KW-0472">Membrane</keyword>
<protein>
    <recommendedName>
        <fullName evidence="2">DOMON domain-containing protein</fullName>
    </recommendedName>
</protein>
<name>A0AAD9QLP2_ACRCE</name>
<dbReference type="GO" id="GO:0030667">
    <property type="term" value="C:secretory granule membrane"/>
    <property type="evidence" value="ECO:0007669"/>
    <property type="project" value="TreeGrafter"/>
</dbReference>
<feature type="transmembrane region" description="Helical" evidence="1">
    <location>
        <begin position="239"/>
        <end position="260"/>
    </location>
</feature>
<dbReference type="CDD" id="cd09631">
    <property type="entry name" value="DOMON_DOH"/>
    <property type="match status" value="1"/>
</dbReference>
<evidence type="ECO:0000313" key="3">
    <source>
        <dbReference type="EMBL" id="KAK2563623.1"/>
    </source>
</evidence>
<evidence type="ECO:0000256" key="1">
    <source>
        <dbReference type="SAM" id="Phobius"/>
    </source>
</evidence>
<feature type="transmembrane region" description="Helical" evidence="1">
    <location>
        <begin position="12"/>
        <end position="31"/>
    </location>
</feature>
<dbReference type="InterPro" id="IPR000945">
    <property type="entry name" value="DBH-like"/>
</dbReference>
<sequence length="294" mass="33016">MGRKNSRCNLAGVVSLSVLFCIVSFFMIVDASHQSKRTQRRESLDTNRVNLSAGNFLVEWNVDKSAESIEFILNVTVDEKGWIFFGFMPISINSSTKPSGIEDSKGDFVVTWLLPASNDRETLDLNTIKKKGDLGIDTNNNYRITAEDSNKNSSVQVLHITRKLDTGDPEDVPITNQPMWMFVAWGTSEEFTKNLTTIKDNITNSLVVVKVVFLKRISSETNGNKVTWKVLKEQMKKHWVGVVVGVSALLTIVIVAAIYLCTSRGKTNAKKIKMTLYKEDEDDEARVAFLHSRT</sequence>
<keyword evidence="4" id="KW-1185">Reference proteome</keyword>
<dbReference type="Pfam" id="PF03351">
    <property type="entry name" value="DOMON"/>
    <property type="match status" value="1"/>
</dbReference>
<dbReference type="AlphaFoldDB" id="A0AAD9QLP2"/>
<proteinExistence type="predicted"/>
<gene>
    <name evidence="3" type="ORF">P5673_013359</name>
</gene>
<feature type="domain" description="DOMON" evidence="2">
    <location>
        <begin position="54"/>
        <end position="186"/>
    </location>
</feature>
<dbReference type="GO" id="GO:0006589">
    <property type="term" value="P:octopamine biosynthetic process"/>
    <property type="evidence" value="ECO:0007669"/>
    <property type="project" value="TreeGrafter"/>
</dbReference>
<dbReference type="PROSITE" id="PS50836">
    <property type="entry name" value="DOMON"/>
    <property type="match status" value="1"/>
</dbReference>
<dbReference type="EMBL" id="JARQWQ010000025">
    <property type="protein sequence ID" value="KAK2563623.1"/>
    <property type="molecule type" value="Genomic_DNA"/>
</dbReference>
<dbReference type="PANTHER" id="PTHR10157">
    <property type="entry name" value="DOPAMINE BETA HYDROXYLASE RELATED"/>
    <property type="match status" value="1"/>
</dbReference>
<reference evidence="3" key="2">
    <citation type="journal article" date="2023" name="Science">
        <title>Genomic signatures of disease resistance in endangered staghorn corals.</title>
        <authorList>
            <person name="Vollmer S.V."/>
            <person name="Selwyn J.D."/>
            <person name="Despard B.A."/>
            <person name="Roesel C.L."/>
        </authorList>
    </citation>
    <scope>NUCLEOTIDE SEQUENCE</scope>
    <source>
        <strain evidence="3">K2</strain>
    </source>
</reference>
<dbReference type="Proteomes" id="UP001249851">
    <property type="component" value="Unassembled WGS sequence"/>
</dbReference>
<accession>A0AAD9QLP2</accession>
<dbReference type="GO" id="GO:0005507">
    <property type="term" value="F:copper ion binding"/>
    <property type="evidence" value="ECO:0007669"/>
    <property type="project" value="TreeGrafter"/>
</dbReference>
<organism evidence="3 4">
    <name type="scientific">Acropora cervicornis</name>
    <name type="common">Staghorn coral</name>
    <dbReference type="NCBI Taxonomy" id="6130"/>
    <lineage>
        <taxon>Eukaryota</taxon>
        <taxon>Metazoa</taxon>
        <taxon>Cnidaria</taxon>
        <taxon>Anthozoa</taxon>
        <taxon>Hexacorallia</taxon>
        <taxon>Scleractinia</taxon>
        <taxon>Astrocoeniina</taxon>
        <taxon>Acroporidae</taxon>
        <taxon>Acropora</taxon>
    </lineage>
</organism>
<dbReference type="GO" id="GO:0042420">
    <property type="term" value="P:dopamine catabolic process"/>
    <property type="evidence" value="ECO:0007669"/>
    <property type="project" value="TreeGrafter"/>
</dbReference>
<keyword evidence="1" id="KW-0812">Transmembrane</keyword>
<dbReference type="GO" id="GO:0004500">
    <property type="term" value="F:dopamine beta-monooxygenase activity"/>
    <property type="evidence" value="ECO:0007669"/>
    <property type="project" value="InterPro"/>
</dbReference>
<dbReference type="InterPro" id="IPR005018">
    <property type="entry name" value="DOMON_domain"/>
</dbReference>
<dbReference type="GO" id="GO:0042421">
    <property type="term" value="P:norepinephrine biosynthetic process"/>
    <property type="evidence" value="ECO:0007669"/>
    <property type="project" value="TreeGrafter"/>
</dbReference>
<evidence type="ECO:0000259" key="2">
    <source>
        <dbReference type="PROSITE" id="PS50836"/>
    </source>
</evidence>
<evidence type="ECO:0000313" key="4">
    <source>
        <dbReference type="Proteomes" id="UP001249851"/>
    </source>
</evidence>